<gene>
    <name evidence="2" type="ORF">BU24DRAFT_342963</name>
</gene>
<accession>A0A6A5Y3J4</accession>
<feature type="compositionally biased region" description="Low complexity" evidence="1">
    <location>
        <begin position="623"/>
        <end position="640"/>
    </location>
</feature>
<reference evidence="2" key="1">
    <citation type="journal article" date="2020" name="Stud. Mycol.">
        <title>101 Dothideomycetes genomes: a test case for predicting lifestyles and emergence of pathogens.</title>
        <authorList>
            <person name="Haridas S."/>
            <person name="Albert R."/>
            <person name="Binder M."/>
            <person name="Bloem J."/>
            <person name="Labutti K."/>
            <person name="Salamov A."/>
            <person name="Andreopoulos B."/>
            <person name="Baker S."/>
            <person name="Barry K."/>
            <person name="Bills G."/>
            <person name="Bluhm B."/>
            <person name="Cannon C."/>
            <person name="Castanera R."/>
            <person name="Culley D."/>
            <person name="Daum C."/>
            <person name="Ezra D."/>
            <person name="Gonzalez J."/>
            <person name="Henrissat B."/>
            <person name="Kuo A."/>
            <person name="Liang C."/>
            <person name="Lipzen A."/>
            <person name="Lutzoni F."/>
            <person name="Magnuson J."/>
            <person name="Mondo S."/>
            <person name="Nolan M."/>
            <person name="Ohm R."/>
            <person name="Pangilinan J."/>
            <person name="Park H.-J."/>
            <person name="Ramirez L."/>
            <person name="Alfaro M."/>
            <person name="Sun H."/>
            <person name="Tritt A."/>
            <person name="Yoshinaga Y."/>
            <person name="Zwiers L.-H."/>
            <person name="Turgeon B."/>
            <person name="Goodwin S."/>
            <person name="Spatafora J."/>
            <person name="Crous P."/>
            <person name="Grigoriev I."/>
        </authorList>
    </citation>
    <scope>NUCLEOTIDE SEQUENCE</scope>
    <source>
        <strain evidence="2">CBS 175.79</strain>
    </source>
</reference>
<protein>
    <recommendedName>
        <fullName evidence="4">Transcription factor domain-containing protein</fullName>
    </recommendedName>
</protein>
<evidence type="ECO:0000256" key="1">
    <source>
        <dbReference type="SAM" id="MobiDB-lite"/>
    </source>
</evidence>
<evidence type="ECO:0000313" key="3">
    <source>
        <dbReference type="Proteomes" id="UP000799778"/>
    </source>
</evidence>
<feature type="compositionally biased region" description="Low complexity" evidence="1">
    <location>
        <begin position="122"/>
        <end position="137"/>
    </location>
</feature>
<dbReference type="EMBL" id="ML978067">
    <property type="protein sequence ID" value="KAF2019607.1"/>
    <property type="molecule type" value="Genomic_DNA"/>
</dbReference>
<feature type="region of interest" description="Disordered" evidence="1">
    <location>
        <begin position="619"/>
        <end position="651"/>
    </location>
</feature>
<dbReference type="PANTHER" id="PTHR37540">
    <property type="entry name" value="TRANSCRIPTION FACTOR (ACR-2), PUTATIVE-RELATED-RELATED"/>
    <property type="match status" value="1"/>
</dbReference>
<organism evidence="2 3">
    <name type="scientific">Aaosphaeria arxii CBS 175.79</name>
    <dbReference type="NCBI Taxonomy" id="1450172"/>
    <lineage>
        <taxon>Eukaryota</taxon>
        <taxon>Fungi</taxon>
        <taxon>Dikarya</taxon>
        <taxon>Ascomycota</taxon>
        <taxon>Pezizomycotina</taxon>
        <taxon>Dothideomycetes</taxon>
        <taxon>Pleosporomycetidae</taxon>
        <taxon>Pleosporales</taxon>
        <taxon>Pleosporales incertae sedis</taxon>
        <taxon>Aaosphaeria</taxon>
    </lineage>
</organism>
<feature type="region of interest" description="Disordered" evidence="1">
    <location>
        <begin position="1"/>
        <end position="90"/>
    </location>
</feature>
<dbReference type="RefSeq" id="XP_033387946.1">
    <property type="nucleotide sequence ID" value="XM_033523341.1"/>
</dbReference>
<dbReference type="GeneID" id="54280738"/>
<name>A0A6A5Y3J4_9PLEO</name>
<evidence type="ECO:0000313" key="2">
    <source>
        <dbReference type="EMBL" id="KAF2019607.1"/>
    </source>
</evidence>
<dbReference type="Proteomes" id="UP000799778">
    <property type="component" value="Unassembled WGS sequence"/>
</dbReference>
<feature type="compositionally biased region" description="Basic residues" evidence="1">
    <location>
        <begin position="138"/>
        <end position="152"/>
    </location>
</feature>
<keyword evidence="3" id="KW-1185">Reference proteome</keyword>
<proteinExistence type="predicted"/>
<evidence type="ECO:0008006" key="4">
    <source>
        <dbReference type="Google" id="ProtNLM"/>
    </source>
</evidence>
<dbReference type="AlphaFoldDB" id="A0A6A5Y3J4"/>
<dbReference type="OrthoDB" id="5386330at2759"/>
<sequence length="651" mass="72595">MESSGSQERANKGGRRSGKKPQPMKFMFIDSSDHGVNAKPDKAVRSFVMHQARRSKPWSTRMKASKSPPADDEDNEAPYQGFAPHETQSAGESSFLNFEYWSSSDTRSPDARSALSLVSPVSSGRNSRNSSLSTNSRRSSRAHVVSRPRHRRGCDNPDCRGIGCLPSPTISSRQDGFALGTMDPFDSLPVQTDHKMSSLLEHFVSIISPRLVPVDLHQSSLVANAKWVVDSLKNATSAPYIYAVITTSALQLQSMGVLDNSDTLRYKILTIAAIHKLMNDTRAQINDDNIAAVFMLLCLEESQIIPGTMNPDYSDHQRAWHRRGLTNMIDQRGGLSSFSSNRNLQIFLLMHSMAHSISTFQPPYAVLLDGNGRPQSYDLPTFRQRPSSARVLRAFRDLKLDDLLQTIIGDIVVFTGDLSAWYEDSKCPVDPLELQKHSCLLQYRLFTWYSEALPLGEERNPIDQSVCLALIIFLVKTSQPFDPSYRAMIVTTVKKLRESLARETIFRWAKSQELLLWTLTLGEMAAQGSSQAGSFFHYCPLIFPDTGLDNKPTAQELLDRMKKCLWVPMLFDDEVSRLWIKMGVAKGAQMDGADGAGMLSPQIDKDDVVGLMTNTRFFSEKQSTSSPSSNPSPPSSHTSPRAQEIHDTHLL</sequence>
<dbReference type="PANTHER" id="PTHR37540:SF5">
    <property type="entry name" value="TRANSCRIPTION FACTOR DOMAIN-CONTAINING PROTEIN"/>
    <property type="match status" value="1"/>
</dbReference>
<feature type="region of interest" description="Disordered" evidence="1">
    <location>
        <begin position="106"/>
        <end position="152"/>
    </location>
</feature>